<name>A0AAD4XL98_9MAGN</name>
<dbReference type="InterPro" id="IPR024788">
    <property type="entry name" value="Malectin-like_Carb-bd_dom"/>
</dbReference>
<comment type="caution">
    <text evidence="9">The sequence shown here is derived from an EMBL/GenBank/DDBJ whole genome shotgun (WGS) entry which is preliminary data.</text>
</comment>
<keyword evidence="3" id="KW-0812">Transmembrane</keyword>
<dbReference type="Gene3D" id="3.80.10.10">
    <property type="entry name" value="Ribonuclease Inhibitor"/>
    <property type="match status" value="1"/>
</dbReference>
<evidence type="ECO:0000313" key="10">
    <source>
        <dbReference type="Proteomes" id="UP001202328"/>
    </source>
</evidence>
<keyword evidence="6" id="KW-1133">Transmembrane helix</keyword>
<organism evidence="9 10">
    <name type="scientific">Papaver atlanticum</name>
    <dbReference type="NCBI Taxonomy" id="357466"/>
    <lineage>
        <taxon>Eukaryota</taxon>
        <taxon>Viridiplantae</taxon>
        <taxon>Streptophyta</taxon>
        <taxon>Embryophyta</taxon>
        <taxon>Tracheophyta</taxon>
        <taxon>Spermatophyta</taxon>
        <taxon>Magnoliopsida</taxon>
        <taxon>Ranunculales</taxon>
        <taxon>Papaveraceae</taxon>
        <taxon>Papaveroideae</taxon>
        <taxon>Papaver</taxon>
    </lineage>
</organism>
<dbReference type="GO" id="GO:0016020">
    <property type="term" value="C:membrane"/>
    <property type="evidence" value="ECO:0007669"/>
    <property type="project" value="UniProtKB-SubCell"/>
</dbReference>
<evidence type="ECO:0000256" key="3">
    <source>
        <dbReference type="ARBA" id="ARBA00022692"/>
    </source>
</evidence>
<accession>A0AAD4XL98</accession>
<gene>
    <name evidence="9" type="ORF">MKW98_026896</name>
</gene>
<dbReference type="FunFam" id="3.80.10.10:FF:000129">
    <property type="entry name" value="Leucine-rich repeat receptor-like kinase"/>
    <property type="match status" value="1"/>
</dbReference>
<evidence type="ECO:0000256" key="2">
    <source>
        <dbReference type="ARBA" id="ARBA00022614"/>
    </source>
</evidence>
<evidence type="ECO:0000256" key="6">
    <source>
        <dbReference type="ARBA" id="ARBA00022989"/>
    </source>
</evidence>
<evidence type="ECO:0000256" key="4">
    <source>
        <dbReference type="ARBA" id="ARBA00022729"/>
    </source>
</evidence>
<proteinExistence type="predicted"/>
<dbReference type="EMBL" id="JAJJMB010008487">
    <property type="protein sequence ID" value="KAI3923303.1"/>
    <property type="molecule type" value="Genomic_DNA"/>
</dbReference>
<dbReference type="PANTHER" id="PTHR45631">
    <property type="entry name" value="OS07G0107800 PROTEIN-RELATED"/>
    <property type="match status" value="1"/>
</dbReference>
<dbReference type="AlphaFoldDB" id="A0AAD4XL98"/>
<sequence>FLSINCGSSSLKPHTDDNTIVWVGDNPNYIQSGETHKVMIDPPNVNAWDSHVMSTLRAFPTRKKNCYSIDIEDKDEDATNTTVERVLVRASFYYGNYDDKSTPPTFNLQFNGNSWSQIVTHQDNIIYTEMVYSLTKGTNISICLAQTQPDNIPFISALEIRNLHPFAYRYVDSSYPVFFFERFAFGANTTIRYYGDYYDRIWAPVHNIRVQSNLPYRQVNIDDNPLEALRTTLTQLREVKFDPSAPSVAAKTNFTNYDYPPDSTLRRAHLSGNLVYTGISDPKIPIHYNAYFGHLNMLDSTEKGSFNILVNNKLDTTIWPNGPVDPPSGYLHVVYIRNVTSFAINSSYSIALQPTSDSTISPIINALEGFSIGDKLVRGTNSDDVYSLRLLQKSFVQLQDWNGDPCLPSPYTWDWVACNSEADSPRVTALYLNDLGLEGILPDFGAMDALEIIDLHHNDLMQDIPDFLGLLPKVKVLNLADNNFSGTIPSSLLNNVNLKVNASGNPNLSCTSTSICNTKSRIPSHGNGESSKTLAQPIIMLLLITFSGFLFM</sequence>
<dbReference type="Proteomes" id="UP001202328">
    <property type="component" value="Unassembled WGS sequence"/>
</dbReference>
<feature type="non-terminal residue" evidence="9">
    <location>
        <position position="552"/>
    </location>
</feature>
<keyword evidence="10" id="KW-1185">Reference proteome</keyword>
<evidence type="ECO:0000256" key="1">
    <source>
        <dbReference type="ARBA" id="ARBA00004167"/>
    </source>
</evidence>
<dbReference type="Pfam" id="PF12819">
    <property type="entry name" value="Malectin_like"/>
    <property type="match status" value="1"/>
</dbReference>
<keyword evidence="7" id="KW-0472">Membrane</keyword>
<feature type="domain" description="Malectin-like" evidence="8">
    <location>
        <begin position="4"/>
        <end position="371"/>
    </location>
</feature>
<evidence type="ECO:0000259" key="8">
    <source>
        <dbReference type="Pfam" id="PF12819"/>
    </source>
</evidence>
<keyword evidence="5" id="KW-0677">Repeat</keyword>
<keyword evidence="2" id="KW-0433">Leucine-rich repeat</keyword>
<evidence type="ECO:0000256" key="7">
    <source>
        <dbReference type="ARBA" id="ARBA00023136"/>
    </source>
</evidence>
<comment type="subcellular location">
    <subcellularLocation>
        <location evidence="1">Membrane</location>
        <topology evidence="1">Single-pass membrane protein</topology>
    </subcellularLocation>
</comment>
<evidence type="ECO:0000313" key="9">
    <source>
        <dbReference type="EMBL" id="KAI3923303.1"/>
    </source>
</evidence>
<protein>
    <recommendedName>
        <fullName evidence="8">Malectin-like domain-containing protein</fullName>
    </recommendedName>
</protein>
<dbReference type="InterPro" id="IPR032675">
    <property type="entry name" value="LRR_dom_sf"/>
</dbReference>
<evidence type="ECO:0000256" key="5">
    <source>
        <dbReference type="ARBA" id="ARBA00022737"/>
    </source>
</evidence>
<reference evidence="9" key="1">
    <citation type="submission" date="2022-04" db="EMBL/GenBank/DDBJ databases">
        <title>A functionally conserved STORR gene fusion in Papaver species that diverged 16.8 million years ago.</title>
        <authorList>
            <person name="Catania T."/>
        </authorList>
    </citation>
    <scope>NUCLEOTIDE SEQUENCE</scope>
    <source>
        <strain evidence="9">S-188037</strain>
    </source>
</reference>
<keyword evidence="4" id="KW-0732">Signal</keyword>
<dbReference type="SUPFAM" id="SSF52058">
    <property type="entry name" value="L domain-like"/>
    <property type="match status" value="1"/>
</dbReference>
<dbReference type="PANTHER" id="PTHR45631:SF44">
    <property type="entry name" value="CARBOHYDRATE-BINDING PROTEIN OF THE ER PROTEIN"/>
    <property type="match status" value="1"/>
</dbReference>